<dbReference type="PANTHER" id="PTHR37423:SF1">
    <property type="entry name" value="OUTER MEMBRANE PROTEIN ASSEMBLY FACTOR BAMD"/>
    <property type="match status" value="1"/>
</dbReference>
<feature type="chain" id="PRO_5017095732" description="Outer membrane protein assembly factor BamD" evidence="7">
    <location>
        <begin position="19"/>
        <end position="266"/>
    </location>
</feature>
<dbReference type="GO" id="GO:1990063">
    <property type="term" value="C:Bam protein complex"/>
    <property type="evidence" value="ECO:0007669"/>
    <property type="project" value="TreeGrafter"/>
</dbReference>
<comment type="function">
    <text evidence="6">Part of the outer membrane protein assembly complex, which is involved in assembly and insertion of beta-barrel proteins into the outer membrane.</text>
</comment>
<dbReference type="GO" id="GO:0051205">
    <property type="term" value="P:protein insertion into membrane"/>
    <property type="evidence" value="ECO:0007669"/>
    <property type="project" value="UniProtKB-UniRule"/>
</dbReference>
<keyword evidence="4 6" id="KW-0998">Cell outer membrane</keyword>
<dbReference type="GO" id="GO:0043165">
    <property type="term" value="P:Gram-negative-bacterium-type cell outer membrane assembly"/>
    <property type="evidence" value="ECO:0007669"/>
    <property type="project" value="UniProtKB-UniRule"/>
</dbReference>
<keyword evidence="5 6" id="KW-0449">Lipoprotein</keyword>
<comment type="subcellular location">
    <subcellularLocation>
        <location evidence="6">Cell outer membrane</location>
        <topology evidence="6">Lipid-anchor</topology>
    </subcellularLocation>
</comment>
<evidence type="ECO:0000256" key="4">
    <source>
        <dbReference type="ARBA" id="ARBA00023237"/>
    </source>
</evidence>
<dbReference type="Gene3D" id="1.25.40.10">
    <property type="entry name" value="Tetratricopeptide repeat domain"/>
    <property type="match status" value="1"/>
</dbReference>
<gene>
    <name evidence="9" type="primary">comL</name>
    <name evidence="6" type="synonym">bamD</name>
    <name evidence="9" type="ORF">NCTC10283_02155</name>
</gene>
<dbReference type="HAMAP" id="MF_00922">
    <property type="entry name" value="OM_assembly_BamD"/>
    <property type="match status" value="1"/>
</dbReference>
<keyword evidence="1 6" id="KW-0732">Signal</keyword>
<comment type="subunit">
    <text evidence="6">Part of the Bam complex.</text>
</comment>
<dbReference type="Pfam" id="PF13525">
    <property type="entry name" value="YfiO"/>
    <property type="match status" value="1"/>
</dbReference>
<accession>A0A376BUY0</accession>
<dbReference type="CDD" id="cd15830">
    <property type="entry name" value="BamD"/>
    <property type="match status" value="1"/>
</dbReference>
<evidence type="ECO:0000313" key="9">
    <source>
        <dbReference type="EMBL" id="SSY80595.1"/>
    </source>
</evidence>
<evidence type="ECO:0000256" key="5">
    <source>
        <dbReference type="ARBA" id="ARBA00023288"/>
    </source>
</evidence>
<evidence type="ECO:0000256" key="3">
    <source>
        <dbReference type="ARBA" id="ARBA00023139"/>
    </source>
</evidence>
<dbReference type="Proteomes" id="UP000254209">
    <property type="component" value="Unassembled WGS sequence"/>
</dbReference>
<dbReference type="STRING" id="1120980.GCA_000745955_00956"/>
<dbReference type="PANTHER" id="PTHR37423">
    <property type="entry name" value="SOLUBLE LYTIC MUREIN TRANSGLYCOSYLASE-RELATED"/>
    <property type="match status" value="1"/>
</dbReference>
<proteinExistence type="inferred from homology"/>
<protein>
    <recommendedName>
        <fullName evidence="6">Outer membrane protein assembly factor BamD</fullName>
    </recommendedName>
</protein>
<dbReference type="RefSeq" id="WP_034292216.1">
    <property type="nucleotide sequence ID" value="NZ_CP091519.2"/>
</dbReference>
<dbReference type="EMBL" id="UFSO01000003">
    <property type="protein sequence ID" value="SSY80595.1"/>
    <property type="molecule type" value="Genomic_DNA"/>
</dbReference>
<dbReference type="PROSITE" id="PS51257">
    <property type="entry name" value="PROKAR_LIPOPROTEIN"/>
    <property type="match status" value="1"/>
</dbReference>
<feature type="signal peptide" evidence="7">
    <location>
        <begin position="1"/>
        <end position="18"/>
    </location>
</feature>
<evidence type="ECO:0000256" key="1">
    <source>
        <dbReference type="ARBA" id="ARBA00022729"/>
    </source>
</evidence>
<name>A0A376BUY0_9NEIS</name>
<sequence length="266" mass="30700">MKKMLLALSVAAVLSGCAANQSKMSPDEKLTQGWTAEQLYSEARNELNSGNYSRAVSLYDVLRARQPDGRYAEQSLLDTAYAHYKDEEPKKALLALARFQHHYPASVDMDYALYLKGLVLFAEDQSFLNKLSSQDWSDRDPIANRKAYYVFEELVRRFPSSKYADDATKRMAQLVDALAGHEIAIARYYAKRGAYLAANNRAQNVIKDFQNTRFVEESLAIMMFTYNKMNKPTLAADVRRVLAHNFKNSPYLQHEWQADDRPWWRW</sequence>
<comment type="similarity">
    <text evidence="6">Belongs to the BamD family.</text>
</comment>
<dbReference type="SUPFAM" id="SSF48452">
    <property type="entry name" value="TPR-like"/>
    <property type="match status" value="1"/>
</dbReference>
<evidence type="ECO:0000313" key="10">
    <source>
        <dbReference type="Proteomes" id="UP000254209"/>
    </source>
</evidence>
<keyword evidence="10" id="KW-1185">Reference proteome</keyword>
<evidence type="ECO:0000259" key="8">
    <source>
        <dbReference type="Pfam" id="PF13525"/>
    </source>
</evidence>
<dbReference type="AlphaFoldDB" id="A0A376BUY0"/>
<keyword evidence="2 6" id="KW-0472">Membrane</keyword>
<evidence type="ECO:0000256" key="2">
    <source>
        <dbReference type="ARBA" id="ARBA00023136"/>
    </source>
</evidence>
<keyword evidence="3 6" id="KW-0564">Palmitate</keyword>
<dbReference type="NCBIfam" id="TIGR03302">
    <property type="entry name" value="OM_YfiO"/>
    <property type="match status" value="1"/>
</dbReference>
<dbReference type="InterPro" id="IPR017689">
    <property type="entry name" value="BamD"/>
</dbReference>
<reference evidence="9 10" key="1">
    <citation type="submission" date="2018-06" db="EMBL/GenBank/DDBJ databases">
        <authorList>
            <consortium name="Pathogen Informatics"/>
            <person name="Doyle S."/>
        </authorList>
    </citation>
    <scope>NUCLEOTIDE SEQUENCE [LARGE SCALE GENOMIC DNA]</scope>
    <source>
        <strain evidence="9 10">NCTC10283</strain>
    </source>
</reference>
<dbReference type="InterPro" id="IPR011990">
    <property type="entry name" value="TPR-like_helical_dom_sf"/>
</dbReference>
<dbReference type="OrthoDB" id="9779191at2"/>
<dbReference type="InterPro" id="IPR039565">
    <property type="entry name" value="BamD-like"/>
</dbReference>
<evidence type="ECO:0000256" key="7">
    <source>
        <dbReference type="SAM" id="SignalP"/>
    </source>
</evidence>
<organism evidence="9 10">
    <name type="scientific">Alysiella crassa</name>
    <dbReference type="NCBI Taxonomy" id="153491"/>
    <lineage>
        <taxon>Bacteria</taxon>
        <taxon>Pseudomonadati</taxon>
        <taxon>Pseudomonadota</taxon>
        <taxon>Betaproteobacteria</taxon>
        <taxon>Neisseriales</taxon>
        <taxon>Neisseriaceae</taxon>
        <taxon>Alysiella</taxon>
    </lineage>
</organism>
<evidence type="ECO:0000256" key="6">
    <source>
        <dbReference type="HAMAP-Rule" id="MF_00922"/>
    </source>
</evidence>
<feature type="domain" description="Outer membrane lipoprotein BamD-like" evidence="8">
    <location>
        <begin position="35"/>
        <end position="235"/>
    </location>
</feature>